<evidence type="ECO:0000256" key="1">
    <source>
        <dbReference type="SAM" id="Coils"/>
    </source>
</evidence>
<comment type="caution">
    <text evidence="3">The sequence shown here is derived from an EMBL/GenBank/DDBJ whole genome shotgun (WGS) entry which is preliminary data.</text>
</comment>
<name>A0A7C4VRE8_9BACT</name>
<dbReference type="Pfam" id="PF13692">
    <property type="entry name" value="Glyco_trans_1_4"/>
    <property type="match status" value="1"/>
</dbReference>
<dbReference type="Gene3D" id="3.40.50.2000">
    <property type="entry name" value="Glycogen Phosphorylase B"/>
    <property type="match status" value="1"/>
</dbReference>
<evidence type="ECO:0000259" key="2">
    <source>
        <dbReference type="Pfam" id="PF00535"/>
    </source>
</evidence>
<dbReference type="InterPro" id="IPR001173">
    <property type="entry name" value="Glyco_trans_2-like"/>
</dbReference>
<reference evidence="3" key="1">
    <citation type="journal article" date="2020" name="mSystems">
        <title>Genome- and Community-Level Interaction Insights into Carbon Utilization and Element Cycling Functions of Hydrothermarchaeota in Hydrothermal Sediment.</title>
        <authorList>
            <person name="Zhou Z."/>
            <person name="Liu Y."/>
            <person name="Xu W."/>
            <person name="Pan J."/>
            <person name="Luo Z.H."/>
            <person name="Li M."/>
        </authorList>
    </citation>
    <scope>NUCLEOTIDE SEQUENCE [LARGE SCALE GENOMIC DNA]</scope>
    <source>
        <strain evidence="3">SpSt-477</strain>
    </source>
</reference>
<feature type="domain" description="Glycosyltransferase 2-like" evidence="2">
    <location>
        <begin position="537"/>
        <end position="660"/>
    </location>
</feature>
<dbReference type="EMBL" id="DSUH01000325">
    <property type="protein sequence ID" value="HGU33990.1"/>
    <property type="molecule type" value="Genomic_DNA"/>
</dbReference>
<dbReference type="Gene3D" id="3.40.50.300">
    <property type="entry name" value="P-loop containing nucleotide triphosphate hydrolases"/>
    <property type="match status" value="1"/>
</dbReference>
<dbReference type="CDD" id="cd04186">
    <property type="entry name" value="GT_2_like_c"/>
    <property type="match status" value="1"/>
</dbReference>
<dbReference type="SUPFAM" id="SSF53448">
    <property type="entry name" value="Nucleotide-diphospho-sugar transferases"/>
    <property type="match status" value="1"/>
</dbReference>
<accession>A0A7C4VRE8</accession>
<dbReference type="GO" id="GO:0016740">
    <property type="term" value="F:transferase activity"/>
    <property type="evidence" value="ECO:0007669"/>
    <property type="project" value="UniProtKB-KW"/>
</dbReference>
<dbReference type="CDD" id="cd03801">
    <property type="entry name" value="GT4_PimA-like"/>
    <property type="match status" value="1"/>
</dbReference>
<dbReference type="PANTHER" id="PTHR43179:SF7">
    <property type="entry name" value="RHAMNOSYLTRANSFERASE WBBL"/>
    <property type="match status" value="1"/>
</dbReference>
<dbReference type="InterPro" id="IPR029044">
    <property type="entry name" value="Nucleotide-diphossugar_trans"/>
</dbReference>
<dbReference type="PANTHER" id="PTHR43179">
    <property type="entry name" value="RHAMNOSYLTRANSFERASE WBBL"/>
    <property type="match status" value="1"/>
</dbReference>
<dbReference type="SUPFAM" id="SSF52540">
    <property type="entry name" value="P-loop containing nucleoside triphosphate hydrolases"/>
    <property type="match status" value="1"/>
</dbReference>
<sequence>MLITAPTKNDRIIFVHSLFRAGSTYFYHALKRTGRYHVYHEPFHEIIADLPDQWEKFANGENELKSLLRHGFLKDGYFSEYKPILEDLKHTFEHSLCYESYFIDDSMRCPQLEKYIHLLAYNSKIGNPVIQCTRTIGRVSWLKKNFDSVHIYLLRNPWDQWFSYKVDPYFSATTRIIYSQENSPEYLLNILNELNVKKFHTCSIENMIDFYTKSMLIPELDYALFFGLWLFAYITSYKHCNTSIDMDMLSTNNVYQSSIINELAHLGINDIDFHDASLHRTFFVNKERDFYEPIENRIYELFLRSGCDNHALSEAWDYLIRSRKVVFTPDTETRFNHYSILEDAVRARELLFSTQERSATLRESLCMVLAQRDKQISEIAQALARQEGEADRLSEILVEREQRLSELSQALAEREEQIGAILSSRSWRITRPLRWFWTFAHALIDIRAATLRPLIQQWGWSLYLRTPLPNNWKEQIVTWTYRAFGQCFEGMVHYEMWKASRQGIPCNPQGLGPVPDSEIDSVLQSLEFEEPSDPIVSIIIATYGKLDYTLSCIRSIRRCLPVVSIEVIVVEDASNDPAIMRLKGIRGLRFLLNDSNLGFLRSCNRAARKAQGRYLLFLNNDTEVTEGWLDAMIEVFDRLADCGMVGSKLVYPDGRLQEAGGIVWRDGTAWNYGRDGDPGRSVFNYLRKVDYCSGASLMIRADLFARLGGFDDRYEPAYCEDTDLAFRVREAGYEVYYQPRSVVIHHEGVSHGTTVTSGLKSNQVINQRKLLQRWRKILECDHYACGDTLLRARDRAKHKPLVLVIDHYIPKPDQDCGSRSICHWMDILLDQGMVVKLWPDNLWYDPEYAIRLQQKGIEVFYGEEYQRRDGFKTWIEKNGRFLDYVILNRPHIAQQYLPLIRKHTSAKIVYYGHDIHHQRLQAEMRIKPQERKLAKEEQYWRDLEHRVWSEVDVIVYPSTSETEHATNWLLSRGLQTRAITIPVLAFDRFPEDVARELAHRKDILFVAGFAHPPNVDGAVWFVTEILPLVHARMEGIHVYLVGSNPSEEVLKLASKDITVTGFVSDEELERFYNRSRVAVAPPRFGAGVKGKVIEALRFGLPIVTTTTGLQGLAHMSDCIAVADDPHSFAEHVLHLLTDDGAWVKQASMGVAAARAQFSPHALFAAIAEEFGLPPK</sequence>
<protein>
    <submittedName>
        <fullName evidence="3">Glycosyltransferase</fullName>
    </submittedName>
</protein>
<feature type="coiled-coil region" evidence="1">
    <location>
        <begin position="383"/>
        <end position="417"/>
    </location>
</feature>
<evidence type="ECO:0000313" key="3">
    <source>
        <dbReference type="EMBL" id="HGU33990.1"/>
    </source>
</evidence>
<dbReference type="SUPFAM" id="SSF53756">
    <property type="entry name" value="UDP-Glycosyltransferase/glycogen phosphorylase"/>
    <property type="match status" value="1"/>
</dbReference>
<dbReference type="AlphaFoldDB" id="A0A7C4VRE8"/>
<gene>
    <name evidence="3" type="ORF">ENS29_14265</name>
</gene>
<dbReference type="Pfam" id="PF00535">
    <property type="entry name" value="Glycos_transf_2"/>
    <property type="match status" value="1"/>
</dbReference>
<keyword evidence="1" id="KW-0175">Coiled coil</keyword>
<proteinExistence type="predicted"/>
<dbReference type="InterPro" id="IPR027417">
    <property type="entry name" value="P-loop_NTPase"/>
</dbReference>
<organism evidence="3">
    <name type="scientific">Desulfatirhabdium butyrativorans</name>
    <dbReference type="NCBI Taxonomy" id="340467"/>
    <lineage>
        <taxon>Bacteria</taxon>
        <taxon>Pseudomonadati</taxon>
        <taxon>Thermodesulfobacteriota</taxon>
        <taxon>Desulfobacteria</taxon>
        <taxon>Desulfobacterales</taxon>
        <taxon>Desulfatirhabdiaceae</taxon>
        <taxon>Desulfatirhabdium</taxon>
    </lineage>
</organism>
<dbReference type="Gene3D" id="3.90.550.10">
    <property type="entry name" value="Spore Coat Polysaccharide Biosynthesis Protein SpsA, Chain A"/>
    <property type="match status" value="1"/>
</dbReference>
<keyword evidence="3" id="KW-0808">Transferase</keyword>